<dbReference type="InterPro" id="IPR009057">
    <property type="entry name" value="Homeodomain-like_sf"/>
</dbReference>
<protein>
    <submittedName>
        <fullName evidence="4">Uncharacterized protein</fullName>
    </submittedName>
</protein>
<name>A0A7S4ETA8_CHRCT</name>
<feature type="domain" description="HTH myb-type" evidence="3">
    <location>
        <begin position="263"/>
        <end position="309"/>
    </location>
</feature>
<feature type="region of interest" description="Disordered" evidence="1">
    <location>
        <begin position="198"/>
        <end position="227"/>
    </location>
</feature>
<organism evidence="4">
    <name type="scientific">Chrysotila carterae</name>
    <name type="common">Marine alga</name>
    <name type="synonym">Syracosphaera carterae</name>
    <dbReference type="NCBI Taxonomy" id="13221"/>
    <lineage>
        <taxon>Eukaryota</taxon>
        <taxon>Haptista</taxon>
        <taxon>Haptophyta</taxon>
        <taxon>Prymnesiophyceae</taxon>
        <taxon>Isochrysidales</taxon>
        <taxon>Isochrysidaceae</taxon>
        <taxon>Chrysotila</taxon>
    </lineage>
</organism>
<evidence type="ECO:0000259" key="3">
    <source>
        <dbReference type="PROSITE" id="PS51294"/>
    </source>
</evidence>
<dbReference type="EMBL" id="HBIZ01005485">
    <property type="protein sequence ID" value="CAE0750558.1"/>
    <property type="molecule type" value="Transcribed_RNA"/>
</dbReference>
<dbReference type="SMART" id="SM00717">
    <property type="entry name" value="SANT"/>
    <property type="match status" value="2"/>
</dbReference>
<evidence type="ECO:0000259" key="2">
    <source>
        <dbReference type="PROSITE" id="PS50090"/>
    </source>
</evidence>
<feature type="compositionally biased region" description="Basic and acidic residues" evidence="1">
    <location>
        <begin position="206"/>
        <end position="215"/>
    </location>
</feature>
<reference evidence="4" key="1">
    <citation type="submission" date="2021-01" db="EMBL/GenBank/DDBJ databases">
        <authorList>
            <person name="Corre E."/>
            <person name="Pelletier E."/>
            <person name="Niang G."/>
            <person name="Scheremetjew M."/>
            <person name="Finn R."/>
            <person name="Kale V."/>
            <person name="Holt S."/>
            <person name="Cochrane G."/>
            <person name="Meng A."/>
            <person name="Brown T."/>
            <person name="Cohen L."/>
        </authorList>
    </citation>
    <scope>NUCLEOTIDE SEQUENCE</scope>
    <source>
        <strain evidence="4">CCMP645</strain>
    </source>
</reference>
<dbReference type="Gene3D" id="1.10.10.60">
    <property type="entry name" value="Homeodomain-like"/>
    <property type="match status" value="2"/>
</dbReference>
<dbReference type="PROSITE" id="PS50090">
    <property type="entry name" value="MYB_LIKE"/>
    <property type="match status" value="2"/>
</dbReference>
<dbReference type="InterPro" id="IPR050560">
    <property type="entry name" value="MYB_TF"/>
</dbReference>
<dbReference type="CDD" id="cd00167">
    <property type="entry name" value="SANT"/>
    <property type="match status" value="2"/>
</dbReference>
<dbReference type="InterPro" id="IPR001005">
    <property type="entry name" value="SANT/Myb"/>
</dbReference>
<dbReference type="SUPFAM" id="SSF46689">
    <property type="entry name" value="Homeodomain-like"/>
    <property type="match status" value="2"/>
</dbReference>
<gene>
    <name evidence="4" type="ORF">PCAR00345_LOCUS3143</name>
</gene>
<feature type="region of interest" description="Disordered" evidence="1">
    <location>
        <begin position="125"/>
        <end position="145"/>
    </location>
</feature>
<evidence type="ECO:0000256" key="1">
    <source>
        <dbReference type="SAM" id="MobiDB-lite"/>
    </source>
</evidence>
<dbReference type="Pfam" id="PF00249">
    <property type="entry name" value="Myb_DNA-binding"/>
    <property type="match status" value="2"/>
</dbReference>
<dbReference type="AlphaFoldDB" id="A0A7S4ETA8"/>
<accession>A0A7S4ETA8</accession>
<feature type="domain" description="Myb-like" evidence="2">
    <location>
        <begin position="263"/>
        <end position="301"/>
    </location>
</feature>
<dbReference type="PANTHER" id="PTHR45614">
    <property type="entry name" value="MYB PROTEIN-RELATED"/>
    <property type="match status" value="1"/>
</dbReference>
<evidence type="ECO:0000313" key="4">
    <source>
        <dbReference type="EMBL" id="CAE0750558.1"/>
    </source>
</evidence>
<sequence>MQFVPRIRPPLQHSSSLDEADFLELQQLDHRLDELFQYTPSSAEELGLPNPAPGDYCTNGFKVEPLEVPAHAVRISTPMQAHDGDIDSADSVDEEPDSPMFTNMGSFAELTRALMLTRASLDSVSTHSDDISEESSGPRMPLKQRKTAWTNVEDCIIEEGVSQFGHKWSKIAEMLPNERTDDAVRNRWQRLRRRQQRRGAGLVRVSSEDSDRRSEASLMARTAARRPGGACPGAGMLVQCRTPCATAASETGNEQHGKHGDMWTPEEDRIIDWAVRVQGLRWRAIAEMLPGRTDSGCRNRWVRSQERLLSSEGVSVHGAAEVFAALRKAGRFPAMSPALKLSPALPASPAGPFSPFASVPPVLSTARTDLA</sequence>
<dbReference type="PROSITE" id="PS51294">
    <property type="entry name" value="HTH_MYB"/>
    <property type="match status" value="2"/>
</dbReference>
<proteinExistence type="predicted"/>
<feature type="domain" description="Myb-like" evidence="2">
    <location>
        <begin position="145"/>
        <end position="192"/>
    </location>
</feature>
<feature type="domain" description="HTH myb-type" evidence="3">
    <location>
        <begin position="145"/>
        <end position="196"/>
    </location>
</feature>
<dbReference type="InterPro" id="IPR017930">
    <property type="entry name" value="Myb_dom"/>
</dbReference>